<organism evidence="2 3">
    <name type="scientific">Sanghuangporus baumii</name>
    <name type="common">Phellinus baumii</name>
    <dbReference type="NCBI Taxonomy" id="108892"/>
    <lineage>
        <taxon>Eukaryota</taxon>
        <taxon>Fungi</taxon>
        <taxon>Dikarya</taxon>
        <taxon>Basidiomycota</taxon>
        <taxon>Agaricomycotina</taxon>
        <taxon>Agaricomycetes</taxon>
        <taxon>Hymenochaetales</taxon>
        <taxon>Hymenochaetaceae</taxon>
        <taxon>Sanghuangporus</taxon>
    </lineage>
</organism>
<protein>
    <submittedName>
        <fullName evidence="2">Uncharacterized protein</fullName>
    </submittedName>
</protein>
<comment type="caution">
    <text evidence="2">The sequence shown here is derived from an EMBL/GenBank/DDBJ whole genome shotgun (WGS) entry which is preliminary data.</text>
</comment>
<evidence type="ECO:0000313" key="3">
    <source>
        <dbReference type="Proteomes" id="UP000757232"/>
    </source>
</evidence>
<accession>A0A9Q5N7I4</accession>
<feature type="region of interest" description="Disordered" evidence="1">
    <location>
        <begin position="64"/>
        <end position="91"/>
    </location>
</feature>
<gene>
    <name evidence="2" type="ORF">A7U60_g2963</name>
</gene>
<keyword evidence="3" id="KW-1185">Reference proteome</keyword>
<evidence type="ECO:0000313" key="2">
    <source>
        <dbReference type="EMBL" id="OCB89852.1"/>
    </source>
</evidence>
<dbReference type="Proteomes" id="UP000757232">
    <property type="component" value="Unassembled WGS sequence"/>
</dbReference>
<dbReference type="EMBL" id="LNZH02000147">
    <property type="protein sequence ID" value="OCB89852.1"/>
    <property type="molecule type" value="Genomic_DNA"/>
</dbReference>
<sequence length="146" mass="16723">MADHTYALFYFISPNDSYDSKFTFEFVQVKLQVSSPTKTPLLPARAITTTTVYTFTNRAVLQTKQTNKQTIHHPPVALHSSSRNSSSSPHLQLYSTPSIKNPFSHIHSQYTYIYEPGRLTPIHKNDARSEDAKECRNRDFFALRIA</sequence>
<dbReference type="AlphaFoldDB" id="A0A9Q5N7I4"/>
<evidence type="ECO:0000256" key="1">
    <source>
        <dbReference type="SAM" id="MobiDB-lite"/>
    </source>
</evidence>
<reference evidence="2" key="1">
    <citation type="submission" date="2016-06" db="EMBL/GenBank/DDBJ databases">
        <title>Draft Genome sequence of the fungus Inonotus baumii.</title>
        <authorList>
            <person name="Zhu H."/>
            <person name="Lin W."/>
        </authorList>
    </citation>
    <scope>NUCLEOTIDE SEQUENCE</scope>
    <source>
        <strain evidence="2">821</strain>
    </source>
</reference>
<proteinExistence type="predicted"/>
<name>A0A9Q5N7I4_SANBA</name>